<keyword evidence="1" id="KW-0285">Flavoprotein</keyword>
<dbReference type="EMBL" id="MCFA01000055">
    <property type="protein sequence ID" value="ORY12034.1"/>
    <property type="molecule type" value="Genomic_DNA"/>
</dbReference>
<dbReference type="PANTHER" id="PTHR23023">
    <property type="entry name" value="DIMETHYLANILINE MONOOXYGENASE"/>
    <property type="match status" value="1"/>
</dbReference>
<gene>
    <name evidence="4" type="ORF">BCR34DRAFT_564441</name>
</gene>
<accession>A0A1Y1ZPA0</accession>
<keyword evidence="5" id="KW-1185">Reference proteome</keyword>
<dbReference type="InterPro" id="IPR050346">
    <property type="entry name" value="FMO-like"/>
</dbReference>
<proteinExistence type="predicted"/>
<name>A0A1Y1ZPA0_9PLEO</name>
<dbReference type="SUPFAM" id="SSF51905">
    <property type="entry name" value="FAD/NAD(P)-binding domain"/>
    <property type="match status" value="2"/>
</dbReference>
<keyword evidence="4" id="KW-0503">Monooxygenase</keyword>
<evidence type="ECO:0000256" key="1">
    <source>
        <dbReference type="ARBA" id="ARBA00022630"/>
    </source>
</evidence>
<dbReference type="InterPro" id="IPR036188">
    <property type="entry name" value="FAD/NAD-bd_sf"/>
</dbReference>
<dbReference type="Gene3D" id="3.50.50.60">
    <property type="entry name" value="FAD/NAD(P)-binding domain"/>
    <property type="match status" value="1"/>
</dbReference>
<protein>
    <submittedName>
        <fullName evidence="4">Flavin-binding monooxygenase-like protein-like protein</fullName>
    </submittedName>
</protein>
<evidence type="ECO:0000256" key="3">
    <source>
        <dbReference type="ARBA" id="ARBA00023002"/>
    </source>
</evidence>
<evidence type="ECO:0000313" key="4">
    <source>
        <dbReference type="EMBL" id="ORY12034.1"/>
    </source>
</evidence>
<dbReference type="OrthoDB" id="2915840at2759"/>
<sequence>MEDVDMVVVGGGLYGITVAATYHRIHPTAKILLLESAPSIGGPWAPHRIFPGLKTNNLWGTYEHPDFPMREDKFGVRKGEHVPAGKVTEYLHALIDDNDISKFIRLKTRVEVVQRVETGWRIHCTTHTVGPYYNFSTISTAKLILATGLANRPSMPQWASSTDFKSLVVHSADFPGHYADIVKPKRHTLIVGGGKSSWDIAYACATMPSSTATMLIRPSGKGPVWMSPPHVTPLRLWLEKLVFTRFFGFMSPCPFANESGFEGLVRRLLHQTWIGRKIVGAFWGILGDDVVQLNKLNEHPETKKLKPWRGAFEVGNALSILNYPTNFFELVKNGRVKMVVDEVERLGEGKEVVLRSGEILEPDAIVCATGWEVGGSVKFLPSGIEKELGLPTRSPPDPEDLALARRVERRLYRQYPFLRERDSSRLHHPDPALRDTPTTDPNQRPYRLYRFLVPPTDIHRRSIGFAGALMSLGNASCAYLQSLWLTAYLDGTLSLPNMPLEQLKYETYRDTQYCVIRNAMGYGNKFPDLVFDSLPYFDLLLQDLGFEAKRKGKLLGMTNWGAECFKSYGPEDYRGLVAEWQRRRLEGNNDERKNTSGRLRAGTYP</sequence>
<comment type="caution">
    <text evidence="4">The sequence shown here is derived from an EMBL/GenBank/DDBJ whole genome shotgun (WGS) entry which is preliminary data.</text>
</comment>
<reference evidence="4 5" key="1">
    <citation type="submission" date="2016-07" db="EMBL/GenBank/DDBJ databases">
        <title>Pervasive Adenine N6-methylation of Active Genes in Fungi.</title>
        <authorList>
            <consortium name="DOE Joint Genome Institute"/>
            <person name="Mondo S.J."/>
            <person name="Dannebaum R.O."/>
            <person name="Kuo R.C."/>
            <person name="Labutti K."/>
            <person name="Haridas S."/>
            <person name="Kuo A."/>
            <person name="Salamov A."/>
            <person name="Ahrendt S.R."/>
            <person name="Lipzen A."/>
            <person name="Sullivan W."/>
            <person name="Andreopoulos W.B."/>
            <person name="Clum A."/>
            <person name="Lindquist E."/>
            <person name="Daum C."/>
            <person name="Ramamoorthy G.K."/>
            <person name="Gryganskyi A."/>
            <person name="Culley D."/>
            <person name="Magnuson J.K."/>
            <person name="James T.Y."/>
            <person name="O'Malley M.A."/>
            <person name="Stajich J.E."/>
            <person name="Spatafora J.W."/>
            <person name="Visel A."/>
            <person name="Grigoriev I.V."/>
        </authorList>
    </citation>
    <scope>NUCLEOTIDE SEQUENCE [LARGE SCALE GENOMIC DNA]</scope>
    <source>
        <strain evidence="4 5">CBS 115471</strain>
    </source>
</reference>
<evidence type="ECO:0000256" key="2">
    <source>
        <dbReference type="ARBA" id="ARBA00022827"/>
    </source>
</evidence>
<organism evidence="4 5">
    <name type="scientific">Clohesyomyces aquaticus</name>
    <dbReference type="NCBI Taxonomy" id="1231657"/>
    <lineage>
        <taxon>Eukaryota</taxon>
        <taxon>Fungi</taxon>
        <taxon>Dikarya</taxon>
        <taxon>Ascomycota</taxon>
        <taxon>Pezizomycotina</taxon>
        <taxon>Dothideomycetes</taxon>
        <taxon>Pleosporomycetidae</taxon>
        <taxon>Pleosporales</taxon>
        <taxon>Lindgomycetaceae</taxon>
        <taxon>Clohesyomyces</taxon>
    </lineage>
</organism>
<dbReference type="Proteomes" id="UP000193144">
    <property type="component" value="Unassembled WGS sequence"/>
</dbReference>
<evidence type="ECO:0000313" key="5">
    <source>
        <dbReference type="Proteomes" id="UP000193144"/>
    </source>
</evidence>
<dbReference type="GO" id="GO:0004497">
    <property type="term" value="F:monooxygenase activity"/>
    <property type="evidence" value="ECO:0007669"/>
    <property type="project" value="UniProtKB-KW"/>
</dbReference>
<dbReference type="Pfam" id="PF13738">
    <property type="entry name" value="Pyr_redox_3"/>
    <property type="match status" value="1"/>
</dbReference>
<keyword evidence="3" id="KW-0560">Oxidoreductase</keyword>
<dbReference type="AlphaFoldDB" id="A0A1Y1ZPA0"/>
<keyword evidence="2" id="KW-0274">FAD</keyword>